<accession>C6RGY7</accession>
<dbReference type="PRINTS" id="PR00313">
    <property type="entry name" value="CABNDNGRPT"/>
</dbReference>
<name>C6RGY7_9BACT</name>
<evidence type="ECO:0000313" key="3">
    <source>
        <dbReference type="Proteomes" id="UP000003107"/>
    </source>
</evidence>
<dbReference type="InterPro" id="IPR025282">
    <property type="entry name" value="DUF4214"/>
</dbReference>
<sequence>MAVTQAQVAQLYVALFNRAPEGAGLNAWVSAGAAKTQAQIADDMLKAPAVQSYFNGSIDTDKGYIENIYKNILGKDYSQDPAGIDAWVRHLQAGHTRGETLTKLFEVAASAEAKAADPRAAKIFENKSAVAAYMAEKIGDIGKDGSGNFDYAPFQEIIRTTNESNLEAQKAKIDELASKGVEKSLTDGLDNITGTAGNDVFNGVYYTGNGTQKSTLSPLDKIDGGAGKDTLNLTVFKNDAPQNLTTTELQNIFKGVSNVENLNLISETEFDAGGVKFNFGLENLNISTIGDVSISETDATNKVSVNTTGKVSLNAKNAQSIDISAKSDVTLIAQDAKTVNVNSEGKANIAATAAQTLNLKANGETEVATSAKTVNIDLKSKTNALKNFTTQAADLTLANLKINDTSGNNVLIAYGAKKISVTDVDFGANSIRTDERDVDFTMSYADEGLAKLSSSAADKVKTLNLHAKAGKKGQLDLGNITSLTKVAVDGGMREFAMDLSAQTNLTNFDSSAYEGNFSNLKLKNVQNATAKLGGGDDFVEIDSAANVHRIDGGAGEDTMVVTSAVATATTNKLSLLNFENLKITDALSGAVDMTKWANLSSITLAGGAGAGAKIDNLANNSTIVVENVAIANDIAVNIKDAASGADDTLILKINPKANTTGLDNTGNFVIDGIENVRIVSNADTAKTAAAKNVINLNASDATKCALSGVYVSGDGNTELKLGENIVKIKGVDASSLTGKFTFDAGNHVERGGVVKGGSGDDTLSFGSVAGLKITGGAGNDVFKVGKLGAEANSPFGTDKLSSITDFSKGDKLYTGGAAAESNSIAKYDSDASLDFANNLREAEKVAAQHASKSAYFTYQSNTYIVTSDGVQGVGQDDYVTKLAGTVDLSGARVDSDHNIVL</sequence>
<evidence type="ECO:0000259" key="1">
    <source>
        <dbReference type="Pfam" id="PF13946"/>
    </source>
</evidence>
<feature type="domain" description="DUF4214" evidence="1">
    <location>
        <begin position="60"/>
        <end position="114"/>
    </location>
</feature>
<protein>
    <submittedName>
        <fullName evidence="2">Putative S-layer protein</fullName>
    </submittedName>
</protein>
<dbReference type="eggNOG" id="COG2931">
    <property type="taxonomic scope" value="Bacteria"/>
</dbReference>
<dbReference type="Proteomes" id="UP000003107">
    <property type="component" value="Unassembled WGS sequence"/>
</dbReference>
<organism evidence="2 3">
    <name type="scientific">Campylobacter showae RM3277</name>
    <dbReference type="NCBI Taxonomy" id="553219"/>
    <lineage>
        <taxon>Bacteria</taxon>
        <taxon>Pseudomonadati</taxon>
        <taxon>Campylobacterota</taxon>
        <taxon>Epsilonproteobacteria</taxon>
        <taxon>Campylobacterales</taxon>
        <taxon>Campylobacteraceae</taxon>
        <taxon>Campylobacter</taxon>
    </lineage>
</organism>
<evidence type="ECO:0000313" key="2">
    <source>
        <dbReference type="EMBL" id="EET79343.1"/>
    </source>
</evidence>
<gene>
    <name evidence="2" type="ORF">CAMSH0001_1621</name>
</gene>
<reference evidence="2 3" key="1">
    <citation type="submission" date="2009-07" db="EMBL/GenBank/DDBJ databases">
        <authorList>
            <person name="Madupu R."/>
            <person name="Sebastian Y."/>
            <person name="Durkin A.S."/>
            <person name="Torralba M."/>
            <person name="Methe B."/>
            <person name="Sutton G.G."/>
            <person name="Strausberg R.L."/>
            <person name="Nelson K.E."/>
        </authorList>
    </citation>
    <scope>NUCLEOTIDE SEQUENCE [LARGE SCALE GENOMIC DNA]</scope>
    <source>
        <strain evidence="2 3">RM3277</strain>
    </source>
</reference>
<keyword evidence="3" id="KW-1185">Reference proteome</keyword>
<comment type="caution">
    <text evidence="2">The sequence shown here is derived from an EMBL/GenBank/DDBJ whole genome shotgun (WGS) entry which is preliminary data.</text>
</comment>
<dbReference type="Pfam" id="PF13946">
    <property type="entry name" value="DUF4214"/>
    <property type="match status" value="1"/>
</dbReference>
<proteinExistence type="predicted"/>
<dbReference type="STRING" id="553219.CAMSH0001_1621"/>
<dbReference type="AlphaFoldDB" id="C6RGY7"/>
<dbReference type="OrthoDB" id="480426at2"/>
<dbReference type="RefSeq" id="WP_004321449.1">
    <property type="nucleotide sequence ID" value="NZ_ACVQ01000022.1"/>
</dbReference>
<dbReference type="GeneID" id="60991254"/>
<dbReference type="EMBL" id="ACVQ01000022">
    <property type="protein sequence ID" value="EET79343.1"/>
    <property type="molecule type" value="Genomic_DNA"/>
</dbReference>